<name>A0AAW9N0C2_9FIRM</name>
<reference evidence="2 3" key="1">
    <citation type="submission" date="2024-01" db="EMBL/GenBank/DDBJ databases">
        <title>Complete genome sequence of Citroniella saccharovorans strain M6.X9, isolated from human fecal sample.</title>
        <authorList>
            <person name="Cheng G."/>
            <person name="Westerholm M."/>
            <person name="Schnurer A."/>
        </authorList>
    </citation>
    <scope>NUCLEOTIDE SEQUENCE [LARGE SCALE GENOMIC DNA]</scope>
    <source>
        <strain evidence="2 3">DSM 29873</strain>
    </source>
</reference>
<gene>
    <name evidence="1" type="ORF">VLK81_02525</name>
    <name evidence="2" type="ORF">VLK81_09675</name>
</gene>
<sequence length="49" mass="5730">MTPFEEYHTKIYDGTIVSCDKMKKVAEILLERFISPENITLTLNLQINQ</sequence>
<accession>A0AAW9N0C2</accession>
<dbReference type="AlphaFoldDB" id="A0AAW9N0C2"/>
<evidence type="ECO:0000313" key="2">
    <source>
        <dbReference type="EMBL" id="MEB3430252.1"/>
    </source>
</evidence>
<dbReference type="EMBL" id="JAYKOT010000003">
    <property type="protein sequence ID" value="MEB3430252.1"/>
    <property type="molecule type" value="Genomic_DNA"/>
</dbReference>
<evidence type="ECO:0000313" key="1">
    <source>
        <dbReference type="EMBL" id="MEB3428908.1"/>
    </source>
</evidence>
<dbReference type="EMBL" id="JAYKOT010000003">
    <property type="protein sequence ID" value="MEB3428908.1"/>
    <property type="molecule type" value="Genomic_DNA"/>
</dbReference>
<proteinExistence type="predicted"/>
<protein>
    <submittedName>
        <fullName evidence="2">Uncharacterized protein</fullName>
    </submittedName>
</protein>
<evidence type="ECO:0000313" key="3">
    <source>
        <dbReference type="Proteomes" id="UP001357733"/>
    </source>
</evidence>
<keyword evidence="3" id="KW-1185">Reference proteome</keyword>
<dbReference type="RefSeq" id="WP_324618982.1">
    <property type="nucleotide sequence ID" value="NZ_JAYKOT010000003.1"/>
</dbReference>
<dbReference type="Proteomes" id="UP001357733">
    <property type="component" value="Unassembled WGS sequence"/>
</dbReference>
<organism evidence="2 3">
    <name type="scientific">Citroniella saccharovorans</name>
    <dbReference type="NCBI Taxonomy" id="2053367"/>
    <lineage>
        <taxon>Bacteria</taxon>
        <taxon>Bacillati</taxon>
        <taxon>Bacillota</taxon>
        <taxon>Tissierellia</taxon>
        <taxon>Tissierellales</taxon>
        <taxon>Peptoniphilaceae</taxon>
        <taxon>Citroniella</taxon>
    </lineage>
</organism>
<comment type="caution">
    <text evidence="2">The sequence shown here is derived from an EMBL/GenBank/DDBJ whole genome shotgun (WGS) entry which is preliminary data.</text>
</comment>